<name>A0AAV4XM41_CAEEX</name>
<dbReference type="Proteomes" id="UP001054945">
    <property type="component" value="Unassembled WGS sequence"/>
</dbReference>
<reference evidence="1 2" key="1">
    <citation type="submission" date="2021-06" db="EMBL/GenBank/DDBJ databases">
        <title>Caerostris extrusa draft genome.</title>
        <authorList>
            <person name="Kono N."/>
            <person name="Arakawa K."/>
        </authorList>
    </citation>
    <scope>NUCLEOTIDE SEQUENCE [LARGE SCALE GENOMIC DNA]</scope>
</reference>
<comment type="caution">
    <text evidence="1">The sequence shown here is derived from an EMBL/GenBank/DDBJ whole genome shotgun (WGS) entry which is preliminary data.</text>
</comment>
<evidence type="ECO:0000313" key="1">
    <source>
        <dbReference type="EMBL" id="GIY95732.1"/>
    </source>
</evidence>
<organism evidence="1 2">
    <name type="scientific">Caerostris extrusa</name>
    <name type="common">Bark spider</name>
    <name type="synonym">Caerostris bankana</name>
    <dbReference type="NCBI Taxonomy" id="172846"/>
    <lineage>
        <taxon>Eukaryota</taxon>
        <taxon>Metazoa</taxon>
        <taxon>Ecdysozoa</taxon>
        <taxon>Arthropoda</taxon>
        <taxon>Chelicerata</taxon>
        <taxon>Arachnida</taxon>
        <taxon>Araneae</taxon>
        <taxon>Araneomorphae</taxon>
        <taxon>Entelegynae</taxon>
        <taxon>Araneoidea</taxon>
        <taxon>Araneidae</taxon>
        <taxon>Caerostris</taxon>
    </lineage>
</organism>
<gene>
    <name evidence="1" type="ORF">CEXT_740961</name>
</gene>
<protein>
    <submittedName>
        <fullName evidence="1">Uncharacterized protein</fullName>
    </submittedName>
</protein>
<keyword evidence="2" id="KW-1185">Reference proteome</keyword>
<dbReference type="EMBL" id="BPLR01000568">
    <property type="protein sequence ID" value="GIY95732.1"/>
    <property type="molecule type" value="Genomic_DNA"/>
</dbReference>
<dbReference type="AlphaFoldDB" id="A0AAV4XM41"/>
<proteinExistence type="predicted"/>
<accession>A0AAV4XM41</accession>
<sequence>MYTAIRQEDKRQQCLFTGYVSFPHYVEKGHACYWAVFKKDYFRSLNNIRFRVSIYISDSLHKRKTFIHSCFPRVLIPLCVSSFGSTQDFCLQASRWRQTVWQCF</sequence>
<evidence type="ECO:0000313" key="2">
    <source>
        <dbReference type="Proteomes" id="UP001054945"/>
    </source>
</evidence>